<sequence>MGGRQNIQLEAKCVERRYYTEKCLGSTRSSGYQLPQFDDPQSHDRVLKIVEKLPIGHSITPVINAAQSALYENDRGVFPSFVVPLPDFWLVHKALPTIYENAIKVETMKQRNDVATDLILPPRLVWTTWRFWMYATGSIYANNLNPCEIISTISQDKDASIHKQQKYRIRFFAELISEAPPIRECFEYYYILGNYIGTSTSPPPPEFWAEARKFRNVQTTDAAEYYHNGLQQEFFALKPPDLCRCVCLSVIANSGSAALQHMGYADPPHSRRLEISKSNNKCAGKIGSVSYTKRLLNRLGFHYRKTNDGRKYLMEQNDILAARLKFLRKMHMIRSSGDIRPTFYLDETYPPYLEVVSSISNLKMRHAMGIGTHNTWGRCIPNIILKAELEKPVFIFIKNSINRFSLRHNPSILNTHHSAVEGFSRFQCQRGLTILILKDTIRGKDSTIHLNPSSLERIEKLASIITDGTSSMVKKFTVGVYPPSLMIIDWTKDSTQNLPFKTSQGVLVFLCKYPYVCKPKVTTGRTNVL</sequence>
<dbReference type="EMBL" id="JAJSOF020000036">
    <property type="protein sequence ID" value="KAJ4429272.1"/>
    <property type="molecule type" value="Genomic_DNA"/>
</dbReference>
<organism evidence="1 2">
    <name type="scientific">Periplaneta americana</name>
    <name type="common">American cockroach</name>
    <name type="synonym">Blatta americana</name>
    <dbReference type="NCBI Taxonomy" id="6978"/>
    <lineage>
        <taxon>Eukaryota</taxon>
        <taxon>Metazoa</taxon>
        <taxon>Ecdysozoa</taxon>
        <taxon>Arthropoda</taxon>
        <taxon>Hexapoda</taxon>
        <taxon>Insecta</taxon>
        <taxon>Pterygota</taxon>
        <taxon>Neoptera</taxon>
        <taxon>Polyneoptera</taxon>
        <taxon>Dictyoptera</taxon>
        <taxon>Blattodea</taxon>
        <taxon>Blattoidea</taxon>
        <taxon>Blattidae</taxon>
        <taxon>Blattinae</taxon>
        <taxon>Periplaneta</taxon>
    </lineage>
</organism>
<proteinExistence type="predicted"/>
<evidence type="ECO:0000313" key="1">
    <source>
        <dbReference type="EMBL" id="KAJ4429272.1"/>
    </source>
</evidence>
<reference evidence="1 2" key="1">
    <citation type="journal article" date="2022" name="Allergy">
        <title>Genome assembly and annotation of Periplaneta americana reveal a comprehensive cockroach allergen profile.</title>
        <authorList>
            <person name="Wang L."/>
            <person name="Xiong Q."/>
            <person name="Saelim N."/>
            <person name="Wang L."/>
            <person name="Nong W."/>
            <person name="Wan A.T."/>
            <person name="Shi M."/>
            <person name="Liu X."/>
            <person name="Cao Q."/>
            <person name="Hui J.H.L."/>
            <person name="Sookrung N."/>
            <person name="Leung T.F."/>
            <person name="Tungtrongchitr A."/>
            <person name="Tsui S.K.W."/>
        </authorList>
    </citation>
    <scope>NUCLEOTIDE SEQUENCE [LARGE SCALE GENOMIC DNA]</scope>
    <source>
        <strain evidence="1">PWHHKU_190912</strain>
    </source>
</reference>
<gene>
    <name evidence="1" type="ORF">ANN_26275</name>
</gene>
<dbReference type="Proteomes" id="UP001148838">
    <property type="component" value="Unassembled WGS sequence"/>
</dbReference>
<comment type="caution">
    <text evidence="1">The sequence shown here is derived from an EMBL/GenBank/DDBJ whole genome shotgun (WGS) entry which is preliminary data.</text>
</comment>
<protein>
    <submittedName>
        <fullName evidence="1">Uncharacterized protein</fullName>
    </submittedName>
</protein>
<name>A0ABQ8S5W6_PERAM</name>
<accession>A0ABQ8S5W6</accession>
<evidence type="ECO:0000313" key="2">
    <source>
        <dbReference type="Proteomes" id="UP001148838"/>
    </source>
</evidence>
<keyword evidence="2" id="KW-1185">Reference proteome</keyword>